<dbReference type="PANTHER" id="PTHR48051">
    <property type="match status" value="1"/>
</dbReference>
<dbReference type="InterPro" id="IPR001611">
    <property type="entry name" value="Leu-rich_rpt"/>
</dbReference>
<feature type="compositionally biased region" description="Basic and acidic residues" evidence="3">
    <location>
        <begin position="629"/>
        <end position="640"/>
    </location>
</feature>
<keyword evidence="1" id="KW-0433">Leucine-rich repeat</keyword>
<reference evidence="4 5" key="1">
    <citation type="journal article" date="2015" name="Front. Microbiol.">
        <title>Genome sequence of the plant growth promoting endophytic yeast Rhodotorula graminis WP1.</title>
        <authorList>
            <person name="Firrincieli A."/>
            <person name="Otillar R."/>
            <person name="Salamov A."/>
            <person name="Schmutz J."/>
            <person name="Khan Z."/>
            <person name="Redman R.S."/>
            <person name="Fleck N.D."/>
            <person name="Lindquist E."/>
            <person name="Grigoriev I.V."/>
            <person name="Doty S.L."/>
        </authorList>
    </citation>
    <scope>NUCLEOTIDE SEQUENCE [LARGE SCALE GENOMIC DNA]</scope>
    <source>
        <strain evidence="4 5">WP1</strain>
    </source>
</reference>
<feature type="compositionally biased region" description="Acidic residues" evidence="3">
    <location>
        <begin position="47"/>
        <end position="64"/>
    </location>
</feature>
<dbReference type="STRING" id="578459.A0A194S9V4"/>
<evidence type="ECO:0000256" key="1">
    <source>
        <dbReference type="ARBA" id="ARBA00022614"/>
    </source>
</evidence>
<dbReference type="SUPFAM" id="SSF52058">
    <property type="entry name" value="L domain-like"/>
    <property type="match status" value="1"/>
</dbReference>
<evidence type="ECO:0000313" key="4">
    <source>
        <dbReference type="EMBL" id="KPV77369.1"/>
    </source>
</evidence>
<dbReference type="OMA" id="CKEERRM"/>
<dbReference type="EMBL" id="KQ474074">
    <property type="protein sequence ID" value="KPV77369.1"/>
    <property type="molecule type" value="Genomic_DNA"/>
</dbReference>
<dbReference type="RefSeq" id="XP_018273418.1">
    <property type="nucleotide sequence ID" value="XM_018415730.1"/>
</dbReference>
<evidence type="ECO:0000256" key="2">
    <source>
        <dbReference type="ARBA" id="ARBA00022737"/>
    </source>
</evidence>
<dbReference type="InterPro" id="IPR003591">
    <property type="entry name" value="Leu-rich_rpt_typical-subtyp"/>
</dbReference>
<dbReference type="SMART" id="SM00369">
    <property type="entry name" value="LRR_TYP"/>
    <property type="match status" value="2"/>
</dbReference>
<dbReference type="GeneID" id="28976178"/>
<feature type="region of interest" description="Disordered" evidence="3">
    <location>
        <begin position="594"/>
        <end position="640"/>
    </location>
</feature>
<feature type="region of interest" description="Disordered" evidence="3">
    <location>
        <begin position="723"/>
        <end position="742"/>
    </location>
</feature>
<protein>
    <submittedName>
        <fullName evidence="4">Uncharacterized protein</fullName>
    </submittedName>
</protein>
<feature type="compositionally biased region" description="Pro residues" evidence="3">
    <location>
        <begin position="7"/>
        <end position="24"/>
    </location>
</feature>
<dbReference type="AlphaFoldDB" id="A0A194S9V4"/>
<dbReference type="InterPro" id="IPR032675">
    <property type="entry name" value="LRR_dom_sf"/>
</dbReference>
<dbReference type="PROSITE" id="PS51450">
    <property type="entry name" value="LRR"/>
    <property type="match status" value="1"/>
</dbReference>
<dbReference type="GO" id="GO:0005737">
    <property type="term" value="C:cytoplasm"/>
    <property type="evidence" value="ECO:0007669"/>
    <property type="project" value="TreeGrafter"/>
</dbReference>
<feature type="region of interest" description="Disordered" evidence="3">
    <location>
        <begin position="532"/>
        <end position="572"/>
    </location>
</feature>
<accession>A0A194S9V4</accession>
<proteinExistence type="predicted"/>
<evidence type="ECO:0000313" key="5">
    <source>
        <dbReference type="Proteomes" id="UP000053890"/>
    </source>
</evidence>
<organism evidence="4 5">
    <name type="scientific">Rhodotorula graminis (strain WP1)</name>
    <dbReference type="NCBI Taxonomy" id="578459"/>
    <lineage>
        <taxon>Eukaryota</taxon>
        <taxon>Fungi</taxon>
        <taxon>Dikarya</taxon>
        <taxon>Basidiomycota</taxon>
        <taxon>Pucciniomycotina</taxon>
        <taxon>Microbotryomycetes</taxon>
        <taxon>Sporidiobolales</taxon>
        <taxon>Sporidiobolaceae</taxon>
        <taxon>Rhodotorula</taxon>
    </lineage>
</organism>
<feature type="compositionally biased region" description="Polar residues" evidence="3">
    <location>
        <begin position="557"/>
        <end position="567"/>
    </location>
</feature>
<sequence>MSGSPRPWRPPALSPAPRPPPPFLRRPSSVSSSSFLSTTTSSLSEPSSDDDSSSDDSSSDDDAPTESYWSSSGLSGDEGRFVARLDLSLRAPTSGGGGSSSGTASIASSLGPGQAGTASPIARSNLRLSLAVLRARQSLAAHSFDALASSLKSLSSALPSLSALSRPPSAAPGPGTENPLGVFVPTLARLAGDVRAALRDEGGKGREFRRTKLARDDAKALVGLRQRWSTGAAAGGKGKGRETDSLEWVPVVEAALASNPPPDFLAAAERFDHLTPSLLTSLEAFLLPSSLPRLSFSDLALTDTDLATWPALRRLEDVAAWYLSFVVGDPDEARKRARTALDGVKSLDLSKNKLTTFPLYLTRLFPHLETLSLSHNAFAHLPPWVTLFPSLRRLRTHGNRLVSARKALKPLARPKDKPARARAHPRRAGTRADVRDVLPVVRAAVLRAPLEALLPSSRLGSLPSLFSIAAQLAHEQLVDAEVQDGAATDNFLPPHLHDVLAAAYTCASCRSFVLPSSPISVPPFSERAHHLDPGISLPSRLPPPVPAPTRFSPPTTPTLASMQQPQHQRPRYLSAAERPATLEQRLLLALLARLDAPPPPPRPPASRRRDSEASLSSLASAPPPRRPRSARDEHEHDSGRRALPTLVLGAAGAVWRFCAPCAAAHVGLEDDFALRAEQEEKWALASEEGGQGLADELERLGRWRCTCVVCCEERRVRGWDEVEGEEGSKAAGVGEGEKGKDEPTRTRVLRWFRRKEQTRGMSALLVAAVEG</sequence>
<keyword evidence="2" id="KW-0677">Repeat</keyword>
<feature type="region of interest" description="Disordered" evidence="3">
    <location>
        <begin position="92"/>
        <end position="119"/>
    </location>
</feature>
<name>A0A194S9V4_RHOGW</name>
<dbReference type="Proteomes" id="UP000053890">
    <property type="component" value="Unassembled WGS sequence"/>
</dbReference>
<dbReference type="PANTHER" id="PTHR48051:SF54">
    <property type="entry name" value="LEUCINE-RICH REPEAT-CONTAINING PROTEIN"/>
    <property type="match status" value="1"/>
</dbReference>
<dbReference type="OrthoDB" id="660555at2759"/>
<gene>
    <name evidence="4" type="ORF">RHOBADRAFT_51235</name>
</gene>
<dbReference type="InterPro" id="IPR050216">
    <property type="entry name" value="LRR_domain-containing"/>
</dbReference>
<feature type="compositionally biased region" description="Low complexity" evidence="3">
    <location>
        <begin position="25"/>
        <end position="46"/>
    </location>
</feature>
<keyword evidence="5" id="KW-1185">Reference proteome</keyword>
<dbReference type="Gene3D" id="3.80.10.10">
    <property type="entry name" value="Ribonuclease Inhibitor"/>
    <property type="match status" value="1"/>
</dbReference>
<feature type="region of interest" description="Disordered" evidence="3">
    <location>
        <begin position="1"/>
        <end position="77"/>
    </location>
</feature>
<evidence type="ECO:0000256" key="3">
    <source>
        <dbReference type="SAM" id="MobiDB-lite"/>
    </source>
</evidence>